<reference evidence="4" key="1">
    <citation type="journal article" date="2019" name="Int. J. Syst. Evol. Microbiol.">
        <title>The Global Catalogue of Microorganisms (GCM) 10K type strain sequencing project: providing services to taxonomists for standard genome sequencing and annotation.</title>
        <authorList>
            <consortium name="The Broad Institute Genomics Platform"/>
            <consortium name="The Broad Institute Genome Sequencing Center for Infectious Disease"/>
            <person name="Wu L."/>
            <person name="Ma J."/>
        </authorList>
    </citation>
    <scope>NUCLEOTIDE SEQUENCE [LARGE SCALE GENOMIC DNA]</scope>
    <source>
        <strain evidence="4">CECT 8482</strain>
    </source>
</reference>
<sequence>MGVIDRFIGIGSAVTSVSNAAGSLAEVFTPNATRRQELEGQAYAQAMEEHQAEFLYQGDGLFDRFINGLNRLPRPVLTLGTLGLFGYAMVDPPGFSMRMDGLALVPEPLWWLFGAVISFYFGAREAHHFRRQAMPRTRSSPVGGPQGEGAGADDFADNAALRDWAAKG</sequence>
<organism evidence="3 4">
    <name type="scientific">Paracoccus cavernae</name>
    <dbReference type="NCBI Taxonomy" id="1571207"/>
    <lineage>
        <taxon>Bacteria</taxon>
        <taxon>Pseudomonadati</taxon>
        <taxon>Pseudomonadota</taxon>
        <taxon>Alphaproteobacteria</taxon>
        <taxon>Rhodobacterales</taxon>
        <taxon>Paracoccaceae</taxon>
        <taxon>Paracoccus</taxon>
    </lineage>
</organism>
<evidence type="ECO:0000313" key="4">
    <source>
        <dbReference type="Proteomes" id="UP001243846"/>
    </source>
</evidence>
<dbReference type="InterPro" id="IPR021497">
    <property type="entry name" value="GTA_holin_3TM"/>
</dbReference>
<name>A0ABT8D835_9RHOB</name>
<evidence type="ECO:0000256" key="2">
    <source>
        <dbReference type="SAM" id="Phobius"/>
    </source>
</evidence>
<gene>
    <name evidence="3" type="ORF">QWZ10_06615</name>
</gene>
<dbReference type="Proteomes" id="UP001243846">
    <property type="component" value="Unassembled WGS sequence"/>
</dbReference>
<comment type="caution">
    <text evidence="3">The sequence shown here is derived from an EMBL/GenBank/DDBJ whole genome shotgun (WGS) entry which is preliminary data.</text>
</comment>
<feature type="region of interest" description="Disordered" evidence="1">
    <location>
        <begin position="132"/>
        <end position="156"/>
    </location>
</feature>
<feature type="transmembrane region" description="Helical" evidence="2">
    <location>
        <begin position="109"/>
        <end position="126"/>
    </location>
</feature>
<dbReference type="EMBL" id="JAUFRC010000001">
    <property type="protein sequence ID" value="MDN3711577.1"/>
    <property type="molecule type" value="Genomic_DNA"/>
</dbReference>
<feature type="transmembrane region" description="Helical" evidence="2">
    <location>
        <begin position="72"/>
        <end position="89"/>
    </location>
</feature>
<keyword evidence="2" id="KW-0472">Membrane</keyword>
<evidence type="ECO:0000256" key="1">
    <source>
        <dbReference type="SAM" id="MobiDB-lite"/>
    </source>
</evidence>
<dbReference type="RefSeq" id="WP_377685670.1">
    <property type="nucleotide sequence ID" value="NZ_JBHMDZ010000011.1"/>
</dbReference>
<proteinExistence type="predicted"/>
<accession>A0ABT8D835</accession>
<keyword evidence="2" id="KW-0812">Transmembrane</keyword>
<keyword evidence="4" id="KW-1185">Reference proteome</keyword>
<keyword evidence="2" id="KW-1133">Transmembrane helix</keyword>
<protein>
    <submittedName>
        <fullName evidence="3">Holin family protein</fullName>
    </submittedName>
</protein>
<dbReference type="Pfam" id="PF11351">
    <property type="entry name" value="GTA_holin_3TM"/>
    <property type="match status" value="1"/>
</dbReference>
<evidence type="ECO:0000313" key="3">
    <source>
        <dbReference type="EMBL" id="MDN3711577.1"/>
    </source>
</evidence>